<evidence type="ECO:0000313" key="2">
    <source>
        <dbReference type="Proteomes" id="UP000078046"/>
    </source>
</evidence>
<name>A0A177AQI7_9BILA</name>
<dbReference type="Proteomes" id="UP000078046">
    <property type="component" value="Unassembled WGS sequence"/>
</dbReference>
<dbReference type="SUPFAM" id="SSF57184">
    <property type="entry name" value="Growth factor receptor domain"/>
    <property type="match status" value="1"/>
</dbReference>
<dbReference type="CDD" id="cd00064">
    <property type="entry name" value="FU"/>
    <property type="match status" value="1"/>
</dbReference>
<gene>
    <name evidence="1" type="ORF">A3Q56_08002</name>
</gene>
<feature type="non-terminal residue" evidence="1">
    <location>
        <position position="1"/>
    </location>
</feature>
<dbReference type="InterPro" id="IPR009030">
    <property type="entry name" value="Growth_fac_rcpt_cys_sf"/>
</dbReference>
<protein>
    <submittedName>
        <fullName evidence="1">Uncharacterized protein</fullName>
    </submittedName>
</protein>
<dbReference type="SMART" id="SM00261">
    <property type="entry name" value="FU"/>
    <property type="match status" value="2"/>
</dbReference>
<dbReference type="EMBL" id="LWCA01001974">
    <property type="protein sequence ID" value="OAF64267.1"/>
    <property type="molecule type" value="Genomic_DNA"/>
</dbReference>
<evidence type="ECO:0000313" key="1">
    <source>
        <dbReference type="EMBL" id="OAF64267.1"/>
    </source>
</evidence>
<organism evidence="1 2">
    <name type="scientific">Intoshia linei</name>
    <dbReference type="NCBI Taxonomy" id="1819745"/>
    <lineage>
        <taxon>Eukaryota</taxon>
        <taxon>Metazoa</taxon>
        <taxon>Spiralia</taxon>
        <taxon>Lophotrochozoa</taxon>
        <taxon>Mesozoa</taxon>
        <taxon>Orthonectida</taxon>
        <taxon>Rhopaluridae</taxon>
        <taxon>Intoshia</taxon>
    </lineage>
</organism>
<comment type="caution">
    <text evidence="1">The sequence shown here is derived from an EMBL/GenBank/DDBJ whole genome shotgun (WGS) entry which is preliminary data.</text>
</comment>
<keyword evidence="2" id="KW-1185">Reference proteome</keyword>
<sequence>CHQSCKSCIKINNNCISCNTDKFLNARNQCLPCHKSCKKCNGPFDNNCTHCDEYRYLNNDNQCAFCDTNGHIIIRDDETRYGECEICEDNEHLVILIEDKRIGYCLCLITFSFINSLIDCTEHQFLTITDDLIRKECHPSCKTCNTTLATNCLSCIGTKYLSQNSDCRPCENGHIIRNADPQLQSCQGNNL</sequence>
<reference evidence="1 2" key="1">
    <citation type="submission" date="2016-04" db="EMBL/GenBank/DDBJ databases">
        <title>The genome of Intoshia linei affirms orthonectids as highly simplified spiralians.</title>
        <authorList>
            <person name="Mikhailov K.V."/>
            <person name="Slusarev G.S."/>
            <person name="Nikitin M.A."/>
            <person name="Logacheva M.D."/>
            <person name="Penin A."/>
            <person name="Aleoshin V."/>
            <person name="Panchin Y.V."/>
        </authorList>
    </citation>
    <scope>NUCLEOTIDE SEQUENCE [LARGE SCALE GENOMIC DNA]</scope>
    <source>
        <strain evidence="1">Intl2013</strain>
        <tissue evidence="1">Whole animal</tissue>
    </source>
</reference>
<dbReference type="InterPro" id="IPR006212">
    <property type="entry name" value="Furin_repeat"/>
</dbReference>
<dbReference type="OrthoDB" id="300641at2759"/>
<dbReference type="AlphaFoldDB" id="A0A177AQI7"/>
<accession>A0A177AQI7</accession>
<proteinExistence type="predicted"/>